<dbReference type="AlphaFoldDB" id="A0AAV7UCR1"/>
<name>A0AAV7UCR1_PLEWA</name>
<evidence type="ECO:0000313" key="3">
    <source>
        <dbReference type="EMBL" id="KAJ1186291.1"/>
    </source>
</evidence>
<evidence type="ECO:0000313" key="4">
    <source>
        <dbReference type="Proteomes" id="UP001066276"/>
    </source>
</evidence>
<dbReference type="EMBL" id="JANPWB010000005">
    <property type="protein sequence ID" value="KAJ1186291.1"/>
    <property type="molecule type" value="Genomic_DNA"/>
</dbReference>
<dbReference type="InterPro" id="IPR005135">
    <property type="entry name" value="Endo/exonuclease/phosphatase"/>
</dbReference>
<dbReference type="PANTHER" id="PTHR46670">
    <property type="entry name" value="ENDO/EXONUCLEASE/PHOSPHATASE DOMAIN-CONTAINING PROTEIN"/>
    <property type="match status" value="1"/>
</dbReference>
<evidence type="ECO:0000259" key="2">
    <source>
        <dbReference type="Pfam" id="PF03372"/>
    </source>
</evidence>
<protein>
    <recommendedName>
        <fullName evidence="2">Endonuclease/exonuclease/phosphatase domain-containing protein</fullName>
    </recommendedName>
</protein>
<keyword evidence="4" id="KW-1185">Reference proteome</keyword>
<organism evidence="3 4">
    <name type="scientific">Pleurodeles waltl</name>
    <name type="common">Iberian ribbed newt</name>
    <dbReference type="NCBI Taxonomy" id="8319"/>
    <lineage>
        <taxon>Eukaryota</taxon>
        <taxon>Metazoa</taxon>
        <taxon>Chordata</taxon>
        <taxon>Craniata</taxon>
        <taxon>Vertebrata</taxon>
        <taxon>Euteleostomi</taxon>
        <taxon>Amphibia</taxon>
        <taxon>Batrachia</taxon>
        <taxon>Caudata</taxon>
        <taxon>Salamandroidea</taxon>
        <taxon>Salamandridae</taxon>
        <taxon>Pleurodelinae</taxon>
        <taxon>Pleurodeles</taxon>
    </lineage>
</organism>
<dbReference type="InterPro" id="IPR036691">
    <property type="entry name" value="Endo/exonu/phosph_ase_sf"/>
</dbReference>
<sequence>MVPIPSMMGKQKTQGVRGAGGNNSEHVLGGVVRDGRAVGSFALINVRSLPKHKFEINELILTLNIDCLFLTETWARPDSDPDFIEAAPTGFSFHRVDRNTGRGGGLAIICRSEFTCTWNSASHIPEVCEAMAFKLLLDKSLVFEGLLIYRPPGPVSKFLSIWTSLLEPLIMAPKAIILGDFNIHFDNTSDLLVVEFLNLMVVLDWVLKDGMATHRAGHILDGIFTHPEEELYLSTTPLEWTDHALLTFKFLARQQPIIPIPQKKLTRSWRNIEAEPLKVTLTHNWNDLMASTLSPLARFNLGIKQAMDSLAPARISVPRTRKKPNQPWFSQALKLLQRKYRQKERCWKLSPQEAERVELKLALNIYKEACRAAKSDYFTRKISEAANSSRELFRTVNDLTTPLGTPKVENSQDFCNKVAKFFECKVLDIYSSFRLDKEQANPFPWLITHLHPVVTINGLPDKPLLLSRFKMPSQEQIWDNELKTPLTDGEWTQSCSHAQSSNGRFKLGH</sequence>
<dbReference type="SUPFAM" id="SSF56219">
    <property type="entry name" value="DNase I-like"/>
    <property type="match status" value="1"/>
</dbReference>
<dbReference type="Proteomes" id="UP001066276">
    <property type="component" value="Chromosome 3_1"/>
</dbReference>
<dbReference type="PANTHER" id="PTHR46670:SF3">
    <property type="entry name" value="ENDONUCLEASE_EXONUCLEASE_PHOSPHATASE DOMAIN-CONTAINING PROTEIN"/>
    <property type="match status" value="1"/>
</dbReference>
<feature type="domain" description="Endonuclease/exonuclease/phosphatase" evidence="2">
    <location>
        <begin position="45"/>
        <end position="200"/>
    </location>
</feature>
<proteinExistence type="predicted"/>
<dbReference type="Gene3D" id="3.60.10.10">
    <property type="entry name" value="Endonuclease/exonuclease/phosphatase"/>
    <property type="match status" value="1"/>
</dbReference>
<reference evidence="3" key="1">
    <citation type="journal article" date="2022" name="bioRxiv">
        <title>Sequencing and chromosome-scale assembly of the giantPleurodeles waltlgenome.</title>
        <authorList>
            <person name="Brown T."/>
            <person name="Elewa A."/>
            <person name="Iarovenko S."/>
            <person name="Subramanian E."/>
            <person name="Araus A.J."/>
            <person name="Petzold A."/>
            <person name="Susuki M."/>
            <person name="Suzuki K.-i.T."/>
            <person name="Hayashi T."/>
            <person name="Toyoda A."/>
            <person name="Oliveira C."/>
            <person name="Osipova E."/>
            <person name="Leigh N.D."/>
            <person name="Simon A."/>
            <person name="Yun M.H."/>
        </authorList>
    </citation>
    <scope>NUCLEOTIDE SEQUENCE</scope>
    <source>
        <strain evidence="3">20211129_DDA</strain>
        <tissue evidence="3">Liver</tissue>
    </source>
</reference>
<feature type="region of interest" description="Disordered" evidence="1">
    <location>
        <begin position="1"/>
        <end position="22"/>
    </location>
</feature>
<dbReference type="GO" id="GO:0003824">
    <property type="term" value="F:catalytic activity"/>
    <property type="evidence" value="ECO:0007669"/>
    <property type="project" value="InterPro"/>
</dbReference>
<gene>
    <name evidence="3" type="ORF">NDU88_003074</name>
</gene>
<comment type="caution">
    <text evidence="3">The sequence shown here is derived from an EMBL/GenBank/DDBJ whole genome shotgun (WGS) entry which is preliminary data.</text>
</comment>
<evidence type="ECO:0000256" key="1">
    <source>
        <dbReference type="SAM" id="MobiDB-lite"/>
    </source>
</evidence>
<dbReference type="Pfam" id="PF03372">
    <property type="entry name" value="Exo_endo_phos"/>
    <property type="match status" value="1"/>
</dbReference>
<accession>A0AAV7UCR1</accession>